<evidence type="ECO:0000313" key="11">
    <source>
        <dbReference type="Proteomes" id="UP001258945"/>
    </source>
</evidence>
<evidence type="ECO:0000256" key="5">
    <source>
        <dbReference type="ARBA" id="ARBA00022825"/>
    </source>
</evidence>
<evidence type="ECO:0000313" key="10">
    <source>
        <dbReference type="Proteomes" id="UP000185494"/>
    </source>
</evidence>
<reference evidence="9" key="3">
    <citation type="submission" date="2023-09" db="EMBL/GenBank/DDBJ databases">
        <authorList>
            <person name="Schober I."/>
            <person name="Bunk B."/>
        </authorList>
    </citation>
    <scope>NUCLEOTIDE SEQUENCE</scope>
    <source>
        <strain evidence="9">DSM 103800</strain>
    </source>
</reference>
<keyword evidence="2 7" id="KW-0645">Protease</keyword>
<accession>A0A1L7ADE3</accession>
<sequence length="259" mass="28226">MFQVIEGPGFQWHGQEDNTRGTREALSVRRVCSQNEAFSQKEVLIGDNNLRPISFLEMGTRRARCVTQVIVTGLGLGTGFLIAPNLLLTNNHVIPSVDHARQTLLRFNYETDVSGQLMASSYYNCAPDMLFVTSEALDYTLVGVQGDPGMQFGFVPPYRTAASAGMRVNIIQHPGGQPKQIGLVDNEVAYADGQVVQYLTDTMPGSSGSPVFDDGWALVALHHSGGWIPEPNGNSTHFRNEGIAFAAILDDWARLGLIS</sequence>
<gene>
    <name evidence="8" type="ORF">RGI145_06545</name>
    <name evidence="9" type="ORF">RQ831_01230</name>
</gene>
<dbReference type="InterPro" id="IPR043504">
    <property type="entry name" value="Peptidase_S1_PA_chymotrypsin"/>
</dbReference>
<dbReference type="Pfam" id="PF13365">
    <property type="entry name" value="Trypsin_2"/>
    <property type="match status" value="1"/>
</dbReference>
<dbReference type="PANTHER" id="PTHR36234">
    <property type="entry name" value="LYSYL ENDOPEPTIDASE"/>
    <property type="match status" value="1"/>
</dbReference>
<evidence type="ECO:0000313" key="8">
    <source>
        <dbReference type="EMBL" id="APT56814.1"/>
    </source>
</evidence>
<dbReference type="RefSeq" id="WP_075797738.1">
    <property type="nucleotide sequence ID" value="NZ_CP015583.1"/>
</dbReference>
<dbReference type="STRING" id="257708.RGI145_06545"/>
<evidence type="ECO:0000256" key="6">
    <source>
        <dbReference type="PIRSR" id="PIRSR608256-1"/>
    </source>
</evidence>
<dbReference type="EMBL" id="CP015583">
    <property type="protein sequence ID" value="APT56814.1"/>
    <property type="molecule type" value="Genomic_DNA"/>
</dbReference>
<evidence type="ECO:0000313" key="9">
    <source>
        <dbReference type="EMBL" id="MDT8329654.1"/>
    </source>
</evidence>
<evidence type="ECO:0000256" key="1">
    <source>
        <dbReference type="ARBA" id="ARBA00008764"/>
    </source>
</evidence>
<dbReference type="eggNOG" id="COG3591">
    <property type="taxonomic scope" value="Bacteria"/>
</dbReference>
<reference evidence="9 11" key="2">
    <citation type="journal article" date="2019" name="Microb. Pathog.">
        <title>Comparison of VITEK 2, MALDI-TOF MS, 16S rRNA gene sequencing, and whole-genome sequencing for identification of Roseomonas mucosa.</title>
        <authorList>
            <person name="Rudolph W.W."/>
            <person name="Gunzer F."/>
            <person name="Trauth M."/>
            <person name="Bunk B."/>
            <person name="Bigge R."/>
            <person name="Schrottner P."/>
        </authorList>
    </citation>
    <scope>NUCLEOTIDE SEQUENCE [LARGE SCALE GENOMIC DNA]</scope>
    <source>
        <strain evidence="9 11">DSM 103800</strain>
    </source>
</reference>
<evidence type="ECO:0000256" key="3">
    <source>
        <dbReference type="ARBA" id="ARBA00022729"/>
    </source>
</evidence>
<feature type="active site" description="Charge relay system" evidence="6">
    <location>
        <position position="128"/>
    </location>
</feature>
<keyword evidence="3" id="KW-0732">Signal</keyword>
<reference evidence="8 10" key="1">
    <citation type="submission" date="2016-05" db="EMBL/GenBank/DDBJ databases">
        <title>Complete Genome and Methylome Analysis of Psychrotrophic Bacterial Isolates from Antarctic Lake Untersee.</title>
        <authorList>
            <person name="Fomenkov A."/>
            <person name="Akimov V.N."/>
            <person name="Vasilyeva L.V."/>
            <person name="Andersen D."/>
            <person name="Vincze T."/>
            <person name="Roberts R.J."/>
        </authorList>
    </citation>
    <scope>NUCLEOTIDE SEQUENCE [LARGE SCALE GENOMIC DNA]</scope>
    <source>
        <strain evidence="8 10">U14-5</strain>
    </source>
</reference>
<evidence type="ECO:0000256" key="7">
    <source>
        <dbReference type="RuleBase" id="RU004296"/>
    </source>
</evidence>
<dbReference type="PRINTS" id="PR00839">
    <property type="entry name" value="V8PROTEASE"/>
</dbReference>
<feature type="active site" description="Charge relay system" evidence="6">
    <location>
        <position position="207"/>
    </location>
</feature>
<dbReference type="KEGG" id="rgi:RGI145_06545"/>
<dbReference type="Proteomes" id="UP000185494">
    <property type="component" value="Chromosome 1"/>
</dbReference>
<dbReference type="Gene3D" id="2.40.10.10">
    <property type="entry name" value="Trypsin-like serine proteases"/>
    <property type="match status" value="2"/>
</dbReference>
<dbReference type="EMBL" id="JAVVDO010000001">
    <property type="protein sequence ID" value="MDT8329654.1"/>
    <property type="molecule type" value="Genomic_DNA"/>
</dbReference>
<evidence type="ECO:0000256" key="4">
    <source>
        <dbReference type="ARBA" id="ARBA00022801"/>
    </source>
</evidence>
<dbReference type="InterPro" id="IPR009003">
    <property type="entry name" value="Peptidase_S1_PA"/>
</dbReference>
<dbReference type="GO" id="GO:0008236">
    <property type="term" value="F:serine-type peptidase activity"/>
    <property type="evidence" value="ECO:0007669"/>
    <property type="project" value="UniProtKB-KW"/>
</dbReference>
<keyword evidence="11" id="KW-1185">Reference proteome</keyword>
<dbReference type="GO" id="GO:0006508">
    <property type="term" value="P:proteolysis"/>
    <property type="evidence" value="ECO:0007669"/>
    <property type="project" value="UniProtKB-KW"/>
</dbReference>
<proteinExistence type="inferred from homology"/>
<dbReference type="EC" id="3.4.21.-" evidence="7"/>
<dbReference type="PANTHER" id="PTHR36234:SF5">
    <property type="entry name" value="LYSYL ENDOPEPTIDASE"/>
    <property type="match status" value="1"/>
</dbReference>
<dbReference type="SUPFAM" id="SSF50494">
    <property type="entry name" value="Trypsin-like serine proteases"/>
    <property type="match status" value="1"/>
</dbReference>
<keyword evidence="4 7" id="KW-0378">Hydrolase</keyword>
<organism evidence="8 10">
    <name type="scientific">Roseomonas gilardii</name>
    <dbReference type="NCBI Taxonomy" id="257708"/>
    <lineage>
        <taxon>Bacteria</taxon>
        <taxon>Pseudomonadati</taxon>
        <taxon>Pseudomonadota</taxon>
        <taxon>Alphaproteobacteria</taxon>
        <taxon>Acetobacterales</taxon>
        <taxon>Roseomonadaceae</taxon>
        <taxon>Roseomonas</taxon>
    </lineage>
</organism>
<dbReference type="Proteomes" id="UP001258945">
    <property type="component" value="Unassembled WGS sequence"/>
</dbReference>
<comment type="similarity">
    <text evidence="1 7">Belongs to the peptidase S1B family.</text>
</comment>
<name>A0A1L7ADE3_9PROT</name>
<dbReference type="AlphaFoldDB" id="A0A1L7ADE3"/>
<evidence type="ECO:0000256" key="2">
    <source>
        <dbReference type="ARBA" id="ARBA00022670"/>
    </source>
</evidence>
<dbReference type="InterPro" id="IPR008256">
    <property type="entry name" value="Peptidase_S1B"/>
</dbReference>
<protein>
    <recommendedName>
        <fullName evidence="7">Serine protease</fullName>
        <ecNumber evidence="7">3.4.21.-</ecNumber>
    </recommendedName>
</protein>
<feature type="active site" description="Charge relay system" evidence="6">
    <location>
        <position position="92"/>
    </location>
</feature>
<keyword evidence="5 7" id="KW-0720">Serine protease</keyword>